<keyword evidence="2" id="KW-1185">Reference proteome</keyword>
<evidence type="ECO:0000313" key="1">
    <source>
        <dbReference type="EMBL" id="OXU20726.1"/>
    </source>
</evidence>
<organism evidence="1 2">
    <name type="scientific">Trichomalopsis sarcophagae</name>
    <dbReference type="NCBI Taxonomy" id="543379"/>
    <lineage>
        <taxon>Eukaryota</taxon>
        <taxon>Metazoa</taxon>
        <taxon>Ecdysozoa</taxon>
        <taxon>Arthropoda</taxon>
        <taxon>Hexapoda</taxon>
        <taxon>Insecta</taxon>
        <taxon>Pterygota</taxon>
        <taxon>Neoptera</taxon>
        <taxon>Endopterygota</taxon>
        <taxon>Hymenoptera</taxon>
        <taxon>Apocrita</taxon>
        <taxon>Proctotrupomorpha</taxon>
        <taxon>Chalcidoidea</taxon>
        <taxon>Pteromalidae</taxon>
        <taxon>Pteromalinae</taxon>
        <taxon>Trichomalopsis</taxon>
    </lineage>
</organism>
<reference evidence="1 2" key="1">
    <citation type="journal article" date="2017" name="Curr. Biol.">
        <title>The Evolution of Venom by Co-option of Single-Copy Genes.</title>
        <authorList>
            <person name="Martinson E.O."/>
            <person name="Mrinalini"/>
            <person name="Kelkar Y.D."/>
            <person name="Chang C.H."/>
            <person name="Werren J.H."/>
        </authorList>
    </citation>
    <scope>NUCLEOTIDE SEQUENCE [LARGE SCALE GENOMIC DNA]</scope>
    <source>
        <strain evidence="1 2">Alberta</strain>
        <tissue evidence="1">Whole body</tissue>
    </source>
</reference>
<accession>A0A232ER21</accession>
<protein>
    <submittedName>
        <fullName evidence="1">Uncharacterized protein</fullName>
    </submittedName>
</protein>
<gene>
    <name evidence="1" type="ORF">TSAR_009207</name>
</gene>
<dbReference type="AlphaFoldDB" id="A0A232ER21"/>
<name>A0A232ER21_9HYME</name>
<sequence length="20" mass="2422">MNDKVFLLLPLQRFRLALAY</sequence>
<dbReference type="Proteomes" id="UP000215335">
    <property type="component" value="Unassembled WGS sequence"/>
</dbReference>
<evidence type="ECO:0000313" key="2">
    <source>
        <dbReference type="Proteomes" id="UP000215335"/>
    </source>
</evidence>
<dbReference type="EMBL" id="NNAY01002711">
    <property type="protein sequence ID" value="OXU20726.1"/>
    <property type="molecule type" value="Genomic_DNA"/>
</dbReference>
<comment type="caution">
    <text evidence="1">The sequence shown here is derived from an EMBL/GenBank/DDBJ whole genome shotgun (WGS) entry which is preliminary data.</text>
</comment>
<proteinExistence type="predicted"/>